<feature type="domain" description="C2H2-type" evidence="12">
    <location>
        <begin position="393"/>
        <end position="420"/>
    </location>
</feature>
<feature type="region of interest" description="Disordered" evidence="11">
    <location>
        <begin position="74"/>
        <end position="309"/>
    </location>
</feature>
<dbReference type="Proteomes" id="UP000261600">
    <property type="component" value="Unplaced"/>
</dbReference>
<accession>A0A3Q3QPN7</accession>
<keyword evidence="2" id="KW-0479">Metal-binding</keyword>
<reference evidence="13" key="1">
    <citation type="submission" date="2025-08" db="UniProtKB">
        <authorList>
            <consortium name="Ensembl"/>
        </authorList>
    </citation>
    <scope>IDENTIFICATION</scope>
</reference>
<feature type="compositionally biased region" description="Basic and acidic residues" evidence="11">
    <location>
        <begin position="87"/>
        <end position="96"/>
    </location>
</feature>
<feature type="compositionally biased region" description="Acidic residues" evidence="11">
    <location>
        <begin position="227"/>
        <end position="244"/>
    </location>
</feature>
<dbReference type="AlphaFoldDB" id="A0A3Q3QPN7"/>
<keyword evidence="4 10" id="KW-0863">Zinc-finger</keyword>
<dbReference type="PANTHER" id="PTHR16515:SF66">
    <property type="entry name" value="C2H2-TYPE DOMAIN-CONTAINING PROTEIN"/>
    <property type="match status" value="1"/>
</dbReference>
<dbReference type="FunFam" id="3.30.160.60:FF:000322">
    <property type="entry name" value="GDNF-inducible zinc finger protein 1"/>
    <property type="match status" value="1"/>
</dbReference>
<dbReference type="KEGG" id="malb:109972543"/>
<dbReference type="SMART" id="SM00355">
    <property type="entry name" value="ZnF_C2H2"/>
    <property type="match status" value="3"/>
</dbReference>
<feature type="compositionally biased region" description="Acidic residues" evidence="11">
    <location>
        <begin position="172"/>
        <end position="185"/>
    </location>
</feature>
<keyword evidence="5" id="KW-0862">Zinc</keyword>
<protein>
    <recommendedName>
        <fullName evidence="12">C2H2-type domain-containing protein</fullName>
    </recommendedName>
</protein>
<feature type="compositionally biased region" description="Basic and acidic residues" evidence="11">
    <location>
        <begin position="143"/>
        <end position="153"/>
    </location>
</feature>
<evidence type="ECO:0000259" key="12">
    <source>
        <dbReference type="PROSITE" id="PS50157"/>
    </source>
</evidence>
<keyword evidence="9" id="KW-0539">Nucleus</keyword>
<evidence type="ECO:0000313" key="14">
    <source>
        <dbReference type="Proteomes" id="UP000261600"/>
    </source>
</evidence>
<dbReference type="GO" id="GO:0003677">
    <property type="term" value="F:DNA binding"/>
    <property type="evidence" value="ECO:0007669"/>
    <property type="project" value="UniProtKB-KW"/>
</dbReference>
<dbReference type="FunFam" id="3.30.160.60:FF:002343">
    <property type="entry name" value="Zinc finger protein 33A"/>
    <property type="match status" value="1"/>
</dbReference>
<dbReference type="RefSeq" id="XP_020477139.1">
    <property type="nucleotide sequence ID" value="XM_020621483.1"/>
</dbReference>
<dbReference type="Ensembl" id="ENSMALT00000017545.1">
    <property type="protein sequence ID" value="ENSMALP00000017206.1"/>
    <property type="gene ID" value="ENSMALG00000012038.1"/>
</dbReference>
<comment type="subcellular location">
    <subcellularLocation>
        <location evidence="1">Nucleus</location>
    </subcellularLocation>
</comment>
<dbReference type="Gene3D" id="3.30.160.60">
    <property type="entry name" value="Classic Zinc Finger"/>
    <property type="match status" value="3"/>
</dbReference>
<dbReference type="STRING" id="43700.ENSMALP00000017206"/>
<dbReference type="InterPro" id="IPR036236">
    <property type="entry name" value="Znf_C2H2_sf"/>
</dbReference>
<evidence type="ECO:0000256" key="9">
    <source>
        <dbReference type="ARBA" id="ARBA00023242"/>
    </source>
</evidence>
<sequence length="423" mass="48001">MAKVQLLRSLVKQRLTVAVEEIFGLIERTVAEYEDELCRTKEENKRQRELLDAVLLPRPRGADGIADIRKVTVKEEQQDWDPSLDQHPAEPPHIKEEQEELWTSQEGEQRQGLEEADVTKFPFTPVPVKSEADEPQFSQLHQSHTEENRHCEGGEDCGGPEPHKPLQPDTDDKTEDSSETDISEDDEKRPQFSQLHQSQTKENGDCGEDSGHPEPARSLDPDRLLEPDTDDMTEDSSETDVSEDDEKRPQSSQLRWSHTKRKRESVRGGDCGGPQPARNSGPHSLLETDDMTEDSSETEIRKGDSTDTRKCQLGLNSLKTNDTAAGDTSHGAAEKPFHCPDCDRTFSSSYRLKRHARGHKQGKQRCCSKCSKTFSSSYRLRKHMRTHTGEELFVCSCCSKRFLEKQSLLHHMRLHSGEKPFSC</sequence>
<keyword evidence="3" id="KW-0677">Repeat</keyword>
<dbReference type="Pfam" id="PF13894">
    <property type="entry name" value="zf-C2H2_4"/>
    <property type="match status" value="1"/>
</dbReference>
<feature type="compositionally biased region" description="Acidic residues" evidence="11">
    <location>
        <begin position="287"/>
        <end position="297"/>
    </location>
</feature>
<evidence type="ECO:0000256" key="5">
    <source>
        <dbReference type="ARBA" id="ARBA00022833"/>
    </source>
</evidence>
<dbReference type="InterPro" id="IPR013087">
    <property type="entry name" value="Znf_C2H2_type"/>
</dbReference>
<evidence type="ECO:0000256" key="2">
    <source>
        <dbReference type="ARBA" id="ARBA00022723"/>
    </source>
</evidence>
<dbReference type="GO" id="GO:0010468">
    <property type="term" value="P:regulation of gene expression"/>
    <property type="evidence" value="ECO:0007669"/>
    <property type="project" value="TreeGrafter"/>
</dbReference>
<proteinExistence type="predicted"/>
<evidence type="ECO:0000256" key="3">
    <source>
        <dbReference type="ARBA" id="ARBA00022737"/>
    </source>
</evidence>
<dbReference type="OrthoDB" id="8964029at2759"/>
<dbReference type="GeneID" id="109972543"/>
<dbReference type="GO" id="GO:0008270">
    <property type="term" value="F:zinc ion binding"/>
    <property type="evidence" value="ECO:0007669"/>
    <property type="project" value="UniProtKB-KW"/>
</dbReference>
<evidence type="ECO:0000256" key="11">
    <source>
        <dbReference type="SAM" id="MobiDB-lite"/>
    </source>
</evidence>
<feature type="compositionally biased region" description="Basic and acidic residues" evidence="11">
    <location>
        <begin position="298"/>
        <end position="309"/>
    </location>
</feature>
<keyword evidence="6" id="KW-0805">Transcription regulation</keyword>
<feature type="compositionally biased region" description="Basic and acidic residues" evidence="11">
    <location>
        <begin position="209"/>
        <end position="226"/>
    </location>
</feature>
<dbReference type="GO" id="GO:0005634">
    <property type="term" value="C:nucleus"/>
    <property type="evidence" value="ECO:0007669"/>
    <property type="project" value="UniProtKB-SubCell"/>
</dbReference>
<name>A0A3Q3QPN7_MONAL</name>
<evidence type="ECO:0000256" key="7">
    <source>
        <dbReference type="ARBA" id="ARBA00023125"/>
    </source>
</evidence>
<feature type="compositionally biased region" description="Polar residues" evidence="11">
    <location>
        <begin position="191"/>
        <end position="201"/>
    </location>
</feature>
<evidence type="ECO:0000256" key="8">
    <source>
        <dbReference type="ARBA" id="ARBA00023163"/>
    </source>
</evidence>
<evidence type="ECO:0000256" key="4">
    <source>
        <dbReference type="ARBA" id="ARBA00022771"/>
    </source>
</evidence>
<dbReference type="InterPro" id="IPR050331">
    <property type="entry name" value="Zinc_finger"/>
</dbReference>
<dbReference type="PROSITE" id="PS50157">
    <property type="entry name" value="ZINC_FINGER_C2H2_2"/>
    <property type="match status" value="3"/>
</dbReference>
<organism evidence="13 14">
    <name type="scientific">Monopterus albus</name>
    <name type="common">Swamp eel</name>
    <dbReference type="NCBI Taxonomy" id="43700"/>
    <lineage>
        <taxon>Eukaryota</taxon>
        <taxon>Metazoa</taxon>
        <taxon>Chordata</taxon>
        <taxon>Craniata</taxon>
        <taxon>Vertebrata</taxon>
        <taxon>Euteleostomi</taxon>
        <taxon>Actinopterygii</taxon>
        <taxon>Neopterygii</taxon>
        <taxon>Teleostei</taxon>
        <taxon>Neoteleostei</taxon>
        <taxon>Acanthomorphata</taxon>
        <taxon>Anabantaria</taxon>
        <taxon>Synbranchiformes</taxon>
        <taxon>Synbranchidae</taxon>
        <taxon>Monopterus</taxon>
    </lineage>
</organism>
<evidence type="ECO:0000313" key="13">
    <source>
        <dbReference type="Ensembl" id="ENSMALP00000017206.1"/>
    </source>
</evidence>
<feature type="domain" description="C2H2-type" evidence="12">
    <location>
        <begin position="337"/>
        <end position="364"/>
    </location>
</feature>
<feature type="domain" description="C2H2-type" evidence="12">
    <location>
        <begin position="365"/>
        <end position="392"/>
    </location>
</feature>
<keyword evidence="14" id="KW-1185">Reference proteome</keyword>
<keyword evidence="7" id="KW-0238">DNA-binding</keyword>
<reference evidence="13" key="2">
    <citation type="submission" date="2025-09" db="UniProtKB">
        <authorList>
            <consortium name="Ensembl"/>
        </authorList>
    </citation>
    <scope>IDENTIFICATION</scope>
</reference>
<dbReference type="SUPFAM" id="SSF57667">
    <property type="entry name" value="beta-beta-alpha zinc fingers"/>
    <property type="match status" value="2"/>
</dbReference>
<evidence type="ECO:0000256" key="10">
    <source>
        <dbReference type="PROSITE-ProRule" id="PRU00042"/>
    </source>
</evidence>
<dbReference type="PROSITE" id="PS00028">
    <property type="entry name" value="ZINC_FINGER_C2H2_1"/>
    <property type="match status" value="3"/>
</dbReference>
<keyword evidence="8" id="KW-0804">Transcription</keyword>
<dbReference type="PANTHER" id="PTHR16515">
    <property type="entry name" value="PR DOMAIN ZINC FINGER PROTEIN"/>
    <property type="match status" value="1"/>
</dbReference>
<evidence type="ECO:0000256" key="6">
    <source>
        <dbReference type="ARBA" id="ARBA00023015"/>
    </source>
</evidence>
<evidence type="ECO:0000256" key="1">
    <source>
        <dbReference type="ARBA" id="ARBA00004123"/>
    </source>
</evidence>
<dbReference type="Pfam" id="PF00096">
    <property type="entry name" value="zf-C2H2"/>
    <property type="match status" value="1"/>
</dbReference>